<dbReference type="EMBL" id="PVMZ01000001">
    <property type="protein sequence ID" value="PRX25573.1"/>
    <property type="molecule type" value="Genomic_DNA"/>
</dbReference>
<organism evidence="1 2">
    <name type="scientific">Actinoplanes italicus</name>
    <dbReference type="NCBI Taxonomy" id="113567"/>
    <lineage>
        <taxon>Bacteria</taxon>
        <taxon>Bacillati</taxon>
        <taxon>Actinomycetota</taxon>
        <taxon>Actinomycetes</taxon>
        <taxon>Micromonosporales</taxon>
        <taxon>Micromonosporaceae</taxon>
        <taxon>Actinoplanes</taxon>
    </lineage>
</organism>
<evidence type="ECO:0000313" key="1">
    <source>
        <dbReference type="EMBL" id="PRX25573.1"/>
    </source>
</evidence>
<comment type="caution">
    <text evidence="1">The sequence shown here is derived from an EMBL/GenBank/DDBJ whole genome shotgun (WGS) entry which is preliminary data.</text>
</comment>
<name>A0A2T0KP97_9ACTN</name>
<reference evidence="1 2" key="1">
    <citation type="submission" date="2018-03" db="EMBL/GenBank/DDBJ databases">
        <title>Genomic Encyclopedia of Archaeal and Bacterial Type Strains, Phase II (KMG-II): from individual species to whole genera.</title>
        <authorList>
            <person name="Goeker M."/>
        </authorList>
    </citation>
    <scope>NUCLEOTIDE SEQUENCE [LARGE SCALE GENOMIC DNA]</scope>
    <source>
        <strain evidence="1 2">DSM 43146</strain>
    </source>
</reference>
<sequence length="260" mass="28410">MPVQIGPAEWPLNLSGCTGWDALPEQIRTAATAVAGELLWILSGRRFGLTTLTVRPCRRSSPSGADFWRLEPLLPSLPFGWAARSWCGCSRRGCSCTPQLCEVGLAGPVHEITAVAVDGLPIPSSAYVVHDRRWLVRIDGACWPECQDLTVADDEPGAFVVSYRRGVPVPPGGQWAAGQMACELGKAMTADRECRLPRRVQSVVRQGVQRTFLDPAQLARDGMTGLPEVDQWLAAVNPHRLPRDSVVWSPDMTYPRGRTS</sequence>
<evidence type="ECO:0000313" key="2">
    <source>
        <dbReference type="Proteomes" id="UP000239415"/>
    </source>
</evidence>
<protein>
    <submittedName>
        <fullName evidence="1">Uncharacterized protein</fullName>
    </submittedName>
</protein>
<dbReference type="Proteomes" id="UP000239415">
    <property type="component" value="Unassembled WGS sequence"/>
</dbReference>
<proteinExistence type="predicted"/>
<dbReference type="AlphaFoldDB" id="A0A2T0KP97"/>
<keyword evidence="2" id="KW-1185">Reference proteome</keyword>
<accession>A0A2T0KP97</accession>
<gene>
    <name evidence="1" type="ORF">CLV67_101290</name>
</gene>